<comment type="caution">
    <text evidence="2">The sequence shown here is derived from an EMBL/GenBank/DDBJ whole genome shotgun (WGS) entry which is preliminary data.</text>
</comment>
<evidence type="ECO:0000313" key="2">
    <source>
        <dbReference type="EMBL" id="MED6214785.1"/>
    </source>
</evidence>
<reference evidence="2 3" key="1">
    <citation type="journal article" date="2023" name="Plants (Basel)">
        <title>Bridging the Gap: Combining Genomics and Transcriptomics Approaches to Understand Stylosanthes scabra, an Orphan Legume from the Brazilian Caatinga.</title>
        <authorList>
            <person name="Ferreira-Neto J.R.C."/>
            <person name="da Silva M.D."/>
            <person name="Binneck E."/>
            <person name="de Melo N.F."/>
            <person name="da Silva R.H."/>
            <person name="de Melo A.L.T.M."/>
            <person name="Pandolfi V."/>
            <person name="Bustamante F.O."/>
            <person name="Brasileiro-Vidal A.C."/>
            <person name="Benko-Iseppon A.M."/>
        </authorList>
    </citation>
    <scope>NUCLEOTIDE SEQUENCE [LARGE SCALE GENOMIC DNA]</scope>
    <source>
        <tissue evidence="2">Leaves</tissue>
    </source>
</reference>
<dbReference type="EMBL" id="JASCZI010245952">
    <property type="protein sequence ID" value="MED6214785.1"/>
    <property type="molecule type" value="Genomic_DNA"/>
</dbReference>
<gene>
    <name evidence="2" type="ORF">PIB30_106704</name>
</gene>
<sequence>MYRSQLQIHKSDHVICVEFKAILVNHVQQFWNHNHPSKSITWAMLQDSPTLILTPKHTILVGGIIQILDGEDKGINSSRAINFNKEINSSSEVNSIKVQGIQVGQIAKQLTERSSNTFPSNTITNPKEECKAIQLRSGKKVEKKNEESAEDSSQVQQEKEDVTLPKAAEPMVQKIVEKEAPKQNSATTTVPFPQRLKAEKKDK</sequence>
<name>A0ABU6YXR8_9FABA</name>
<feature type="region of interest" description="Disordered" evidence="1">
    <location>
        <begin position="136"/>
        <end position="203"/>
    </location>
</feature>
<proteinExistence type="predicted"/>
<evidence type="ECO:0000313" key="3">
    <source>
        <dbReference type="Proteomes" id="UP001341840"/>
    </source>
</evidence>
<dbReference type="Proteomes" id="UP001341840">
    <property type="component" value="Unassembled WGS sequence"/>
</dbReference>
<organism evidence="2 3">
    <name type="scientific">Stylosanthes scabra</name>
    <dbReference type="NCBI Taxonomy" id="79078"/>
    <lineage>
        <taxon>Eukaryota</taxon>
        <taxon>Viridiplantae</taxon>
        <taxon>Streptophyta</taxon>
        <taxon>Embryophyta</taxon>
        <taxon>Tracheophyta</taxon>
        <taxon>Spermatophyta</taxon>
        <taxon>Magnoliopsida</taxon>
        <taxon>eudicotyledons</taxon>
        <taxon>Gunneridae</taxon>
        <taxon>Pentapetalae</taxon>
        <taxon>rosids</taxon>
        <taxon>fabids</taxon>
        <taxon>Fabales</taxon>
        <taxon>Fabaceae</taxon>
        <taxon>Papilionoideae</taxon>
        <taxon>50 kb inversion clade</taxon>
        <taxon>dalbergioids sensu lato</taxon>
        <taxon>Dalbergieae</taxon>
        <taxon>Pterocarpus clade</taxon>
        <taxon>Stylosanthes</taxon>
    </lineage>
</organism>
<accession>A0ABU6YXR8</accession>
<evidence type="ECO:0000256" key="1">
    <source>
        <dbReference type="SAM" id="MobiDB-lite"/>
    </source>
</evidence>
<keyword evidence="3" id="KW-1185">Reference proteome</keyword>
<protein>
    <submittedName>
        <fullName evidence="2">Uncharacterized protein</fullName>
    </submittedName>
</protein>
<feature type="compositionally biased region" description="Polar residues" evidence="1">
    <location>
        <begin position="182"/>
        <end position="191"/>
    </location>
</feature>